<dbReference type="Pfam" id="PF00440">
    <property type="entry name" value="TetR_N"/>
    <property type="match status" value="1"/>
</dbReference>
<dbReference type="InterPro" id="IPR009057">
    <property type="entry name" value="Homeodomain-like_sf"/>
</dbReference>
<name>A0ABW8LFZ8_9ACTN</name>
<feature type="domain" description="HTH tetR-type" evidence="5">
    <location>
        <begin position="7"/>
        <end position="67"/>
    </location>
</feature>
<comment type="caution">
    <text evidence="6">The sequence shown here is derived from an EMBL/GenBank/DDBJ whole genome shotgun (WGS) entry which is preliminary data.</text>
</comment>
<feature type="DNA-binding region" description="H-T-H motif" evidence="4">
    <location>
        <begin position="30"/>
        <end position="49"/>
    </location>
</feature>
<dbReference type="Gene3D" id="1.10.10.60">
    <property type="entry name" value="Homeodomain-like"/>
    <property type="match status" value="1"/>
</dbReference>
<protein>
    <submittedName>
        <fullName evidence="6">TetR/AcrR family transcriptional regulator</fullName>
    </submittedName>
</protein>
<dbReference type="PANTHER" id="PTHR30055">
    <property type="entry name" value="HTH-TYPE TRANSCRIPTIONAL REGULATOR RUTR"/>
    <property type="match status" value="1"/>
</dbReference>
<dbReference type="InterPro" id="IPR001647">
    <property type="entry name" value="HTH_TetR"/>
</dbReference>
<dbReference type="InterPro" id="IPR050109">
    <property type="entry name" value="HTH-type_TetR-like_transc_reg"/>
</dbReference>
<evidence type="ECO:0000313" key="6">
    <source>
        <dbReference type="EMBL" id="MFK4264841.1"/>
    </source>
</evidence>
<dbReference type="EMBL" id="JBJDQH010000002">
    <property type="protein sequence ID" value="MFK4264841.1"/>
    <property type="molecule type" value="Genomic_DNA"/>
</dbReference>
<dbReference type="Proteomes" id="UP001620295">
    <property type="component" value="Unassembled WGS sequence"/>
</dbReference>
<dbReference type="SUPFAM" id="SSF48498">
    <property type="entry name" value="Tetracyclin repressor-like, C-terminal domain"/>
    <property type="match status" value="1"/>
</dbReference>
<evidence type="ECO:0000256" key="3">
    <source>
        <dbReference type="ARBA" id="ARBA00023163"/>
    </source>
</evidence>
<reference evidence="6 7" key="1">
    <citation type="submission" date="2024-11" db="EMBL/GenBank/DDBJ databases">
        <title>The Natural Products Discovery Center: Release of the First 8490 Sequenced Strains for Exploring Actinobacteria Biosynthetic Diversity.</title>
        <authorList>
            <person name="Kalkreuter E."/>
            <person name="Kautsar S.A."/>
            <person name="Yang D."/>
            <person name="Bader C.D."/>
            <person name="Teijaro C.N."/>
            <person name="Fluegel L."/>
            <person name="Davis C.M."/>
            <person name="Simpson J.R."/>
            <person name="Lauterbach L."/>
            <person name="Steele A.D."/>
            <person name="Gui C."/>
            <person name="Meng S."/>
            <person name="Li G."/>
            <person name="Viehrig K."/>
            <person name="Ye F."/>
            <person name="Su P."/>
            <person name="Kiefer A.F."/>
            <person name="Nichols A."/>
            <person name="Cepeda A.J."/>
            <person name="Yan W."/>
            <person name="Fan B."/>
            <person name="Jiang Y."/>
            <person name="Adhikari A."/>
            <person name="Zheng C.-J."/>
            <person name="Schuster L."/>
            <person name="Cowan T.M."/>
            <person name="Smanski M.J."/>
            <person name="Chevrette M.G."/>
            <person name="De Carvalho L.P.S."/>
            <person name="Shen B."/>
        </authorList>
    </citation>
    <scope>NUCLEOTIDE SEQUENCE [LARGE SCALE GENOMIC DNA]</scope>
    <source>
        <strain evidence="6 7">NPDC020863</strain>
    </source>
</reference>
<organism evidence="6 7">
    <name type="scientific">Streptomyces milbemycinicus</name>
    <dbReference type="NCBI Taxonomy" id="476552"/>
    <lineage>
        <taxon>Bacteria</taxon>
        <taxon>Bacillati</taxon>
        <taxon>Actinomycetota</taxon>
        <taxon>Actinomycetes</taxon>
        <taxon>Kitasatosporales</taxon>
        <taxon>Streptomycetaceae</taxon>
        <taxon>Streptomyces</taxon>
    </lineage>
</organism>
<dbReference type="SUPFAM" id="SSF46689">
    <property type="entry name" value="Homeodomain-like"/>
    <property type="match status" value="1"/>
</dbReference>
<keyword evidence="2 4" id="KW-0238">DNA-binding</keyword>
<dbReference type="PROSITE" id="PS50977">
    <property type="entry name" value="HTH_TETR_2"/>
    <property type="match status" value="1"/>
</dbReference>
<keyword evidence="7" id="KW-1185">Reference proteome</keyword>
<proteinExistence type="predicted"/>
<evidence type="ECO:0000256" key="1">
    <source>
        <dbReference type="ARBA" id="ARBA00023015"/>
    </source>
</evidence>
<accession>A0ABW8LFZ8</accession>
<dbReference type="InterPro" id="IPR011075">
    <property type="entry name" value="TetR_C"/>
</dbReference>
<keyword evidence="3" id="KW-0804">Transcription</keyword>
<dbReference type="Pfam" id="PF16859">
    <property type="entry name" value="TetR_C_11"/>
    <property type="match status" value="1"/>
</dbReference>
<evidence type="ECO:0000256" key="4">
    <source>
        <dbReference type="PROSITE-ProRule" id="PRU00335"/>
    </source>
</evidence>
<keyword evidence="1" id="KW-0805">Transcription regulation</keyword>
<sequence>MGRPRDTRVDEAILAATRELLARHGYAGLTVDAVAEHAGIGKAAIYRRYATKQEMVFAAAVHRSDLAPPPDTGSLRGDLTCLVEDIVATLGNPAASSAVLGLLADLGAPSALADRFHASFVTSQRAVVAELMDRAVARGELGAPPDVDLVHALLAGPVFATLYLQRRRPDGLAERLGRMVAETLRLEDRAAGHGGHATGSAAGSPTA</sequence>
<dbReference type="PANTHER" id="PTHR30055:SF148">
    <property type="entry name" value="TETR-FAMILY TRANSCRIPTIONAL REGULATOR"/>
    <property type="match status" value="1"/>
</dbReference>
<gene>
    <name evidence="6" type="ORF">ACI2L5_07850</name>
</gene>
<evidence type="ECO:0000259" key="5">
    <source>
        <dbReference type="PROSITE" id="PS50977"/>
    </source>
</evidence>
<dbReference type="InterPro" id="IPR036271">
    <property type="entry name" value="Tet_transcr_reg_TetR-rel_C_sf"/>
</dbReference>
<dbReference type="RefSeq" id="WP_404745886.1">
    <property type="nucleotide sequence ID" value="NZ_JBJDQH010000002.1"/>
</dbReference>
<dbReference type="Gene3D" id="1.10.357.10">
    <property type="entry name" value="Tetracycline Repressor, domain 2"/>
    <property type="match status" value="1"/>
</dbReference>
<evidence type="ECO:0000313" key="7">
    <source>
        <dbReference type="Proteomes" id="UP001620295"/>
    </source>
</evidence>
<dbReference type="PRINTS" id="PR00455">
    <property type="entry name" value="HTHTETR"/>
</dbReference>
<evidence type="ECO:0000256" key="2">
    <source>
        <dbReference type="ARBA" id="ARBA00023125"/>
    </source>
</evidence>